<comment type="caution">
    <text evidence="6">The sequence shown here is derived from an EMBL/GenBank/DDBJ whole genome shotgun (WGS) entry which is preliminary data.</text>
</comment>
<evidence type="ECO:0000313" key="7">
    <source>
        <dbReference type="Proteomes" id="UP000320333"/>
    </source>
</evidence>
<feature type="region of interest" description="Disordered" evidence="3">
    <location>
        <begin position="250"/>
        <end position="273"/>
    </location>
</feature>
<dbReference type="PROSITE" id="PS50086">
    <property type="entry name" value="TBC_RABGAP"/>
    <property type="match status" value="1"/>
</dbReference>
<keyword evidence="7" id="KW-1185">Reference proteome</keyword>
<dbReference type="SMART" id="SM00220">
    <property type="entry name" value="S_TKc"/>
    <property type="match status" value="1"/>
</dbReference>
<dbReference type="GO" id="GO:0005524">
    <property type="term" value="F:ATP binding"/>
    <property type="evidence" value="ECO:0007669"/>
    <property type="project" value="InterPro"/>
</dbReference>
<feature type="repeat" description="RPEL" evidence="2">
    <location>
        <begin position="893"/>
        <end position="918"/>
    </location>
</feature>
<dbReference type="PROSITE" id="PS50011">
    <property type="entry name" value="PROTEIN_KINASE_DOM"/>
    <property type="match status" value="1"/>
</dbReference>
<accession>A0A507FBQ0</accession>
<organism evidence="6 7">
    <name type="scientific">Chytriomyces confervae</name>
    <dbReference type="NCBI Taxonomy" id="246404"/>
    <lineage>
        <taxon>Eukaryota</taxon>
        <taxon>Fungi</taxon>
        <taxon>Fungi incertae sedis</taxon>
        <taxon>Chytridiomycota</taxon>
        <taxon>Chytridiomycota incertae sedis</taxon>
        <taxon>Chytridiomycetes</taxon>
        <taxon>Chytridiales</taxon>
        <taxon>Chytriomycetaceae</taxon>
        <taxon>Chytriomyces</taxon>
    </lineage>
</organism>
<feature type="region of interest" description="Disordered" evidence="3">
    <location>
        <begin position="806"/>
        <end position="845"/>
    </location>
</feature>
<evidence type="ECO:0000256" key="1">
    <source>
        <dbReference type="ARBA" id="ARBA00022737"/>
    </source>
</evidence>
<reference evidence="6 7" key="1">
    <citation type="journal article" date="2019" name="Sci. Rep.">
        <title>Comparative genomics of chytrid fungi reveal insights into the obligate biotrophic and pathogenic lifestyle of Synchytrium endobioticum.</title>
        <authorList>
            <person name="van de Vossenberg B.T.L.H."/>
            <person name="Warris S."/>
            <person name="Nguyen H.D.T."/>
            <person name="van Gent-Pelzer M.P.E."/>
            <person name="Joly D.L."/>
            <person name="van de Geest H.C."/>
            <person name="Bonants P.J.M."/>
            <person name="Smith D.S."/>
            <person name="Levesque C.A."/>
            <person name="van der Lee T.A.J."/>
        </authorList>
    </citation>
    <scope>NUCLEOTIDE SEQUENCE [LARGE SCALE GENOMIC DNA]</scope>
    <source>
        <strain evidence="6 7">CBS 675.73</strain>
    </source>
</reference>
<protein>
    <recommendedName>
        <fullName evidence="8">Rab-GAP TBC domain-containing protein</fullName>
    </recommendedName>
</protein>
<evidence type="ECO:0000259" key="4">
    <source>
        <dbReference type="PROSITE" id="PS50011"/>
    </source>
</evidence>
<dbReference type="FunFam" id="1.10.8.270:FF:000044">
    <property type="entry name" value="TBC Kinase homolog"/>
    <property type="match status" value="1"/>
</dbReference>
<dbReference type="AlphaFoldDB" id="A0A507FBQ0"/>
<dbReference type="Pfam" id="PF02755">
    <property type="entry name" value="RPEL"/>
    <property type="match status" value="1"/>
</dbReference>
<dbReference type="GO" id="GO:0004672">
    <property type="term" value="F:protein kinase activity"/>
    <property type="evidence" value="ECO:0007669"/>
    <property type="project" value="InterPro"/>
</dbReference>
<dbReference type="Gene3D" id="6.10.150.10">
    <property type="match status" value="1"/>
</dbReference>
<dbReference type="Gene3D" id="6.10.140.2040">
    <property type="match status" value="1"/>
</dbReference>
<dbReference type="InterPro" id="IPR000719">
    <property type="entry name" value="Prot_kinase_dom"/>
</dbReference>
<dbReference type="SMART" id="SM00707">
    <property type="entry name" value="RPEL"/>
    <property type="match status" value="3"/>
</dbReference>
<dbReference type="OrthoDB" id="1668230at2759"/>
<dbReference type="PROSITE" id="PS51073">
    <property type="entry name" value="RPEL"/>
    <property type="match status" value="1"/>
</dbReference>
<dbReference type="PANTHER" id="PTHR24345:SF87">
    <property type="entry name" value="TBC1 DOMAIN CONTAINING KINASE"/>
    <property type="match status" value="1"/>
</dbReference>
<proteinExistence type="predicted"/>
<gene>
    <name evidence="6" type="ORF">CcCBS67573_g05168</name>
</gene>
<name>A0A507FBQ0_9FUNG</name>
<feature type="compositionally biased region" description="Low complexity" evidence="3">
    <location>
        <begin position="813"/>
        <end position="839"/>
    </location>
</feature>
<dbReference type="GO" id="GO:0005634">
    <property type="term" value="C:nucleus"/>
    <property type="evidence" value="ECO:0007669"/>
    <property type="project" value="TreeGrafter"/>
</dbReference>
<dbReference type="SUPFAM" id="SSF52821">
    <property type="entry name" value="Rhodanese/Cell cycle control phosphatase"/>
    <property type="match status" value="1"/>
</dbReference>
<dbReference type="Gene3D" id="1.10.472.80">
    <property type="entry name" value="Ypt/Rab-GAP domain of gyp1p, domain 3"/>
    <property type="match status" value="1"/>
</dbReference>
<dbReference type="Pfam" id="PF00069">
    <property type="entry name" value="Pkinase"/>
    <property type="match status" value="1"/>
</dbReference>
<feature type="domain" description="Rab-GAP TBC" evidence="5">
    <location>
        <begin position="471"/>
        <end position="657"/>
    </location>
</feature>
<evidence type="ECO:0000256" key="2">
    <source>
        <dbReference type="PROSITE-ProRule" id="PRU00401"/>
    </source>
</evidence>
<evidence type="ECO:0000256" key="3">
    <source>
        <dbReference type="SAM" id="MobiDB-lite"/>
    </source>
</evidence>
<dbReference type="Gene3D" id="1.10.510.10">
    <property type="entry name" value="Transferase(Phosphotransferase) domain 1"/>
    <property type="match status" value="1"/>
</dbReference>
<feature type="domain" description="Protein kinase" evidence="4">
    <location>
        <begin position="1"/>
        <end position="247"/>
    </location>
</feature>
<dbReference type="InterPro" id="IPR011009">
    <property type="entry name" value="Kinase-like_dom_sf"/>
</dbReference>
<evidence type="ECO:0000259" key="5">
    <source>
        <dbReference type="PROSITE" id="PS50086"/>
    </source>
</evidence>
<dbReference type="InterPro" id="IPR004018">
    <property type="entry name" value="RPEL_repeat"/>
</dbReference>
<dbReference type="Gene3D" id="1.10.8.270">
    <property type="entry name" value="putative rabgap domain of human tbc1 domain family member 14 like domains"/>
    <property type="match status" value="1"/>
</dbReference>
<dbReference type="Pfam" id="PF00566">
    <property type="entry name" value="RabGAP-TBC"/>
    <property type="match status" value="1"/>
</dbReference>
<evidence type="ECO:0000313" key="6">
    <source>
        <dbReference type="EMBL" id="TPX73562.1"/>
    </source>
</evidence>
<dbReference type="InterPro" id="IPR036873">
    <property type="entry name" value="Rhodanese-like_dom_sf"/>
</dbReference>
<sequence length="1076" mass="120969">MSKVLGIQLLWPHLSEGADRSASNLVGRFQRMKTLNSPHLCQCIDAGTSSSGYIYTVLEHFPRTLADLMNENGGGGIKDPAVLRSIALQLVSGLEYLYANGVAHFNLSLGNVLLDASNSVKLSNYHLYHITKGGELAEVSIGNPAYLAPELIASGSLDAMKYCHKGDVWTVGLILVDMCLGSSYRYDGSDDLSKILDIQTMPWLDHLHGALVAANISPDLISFISRCLTMSVVERPSFYQLLRHDLFTGGQKAPPRTESLRDAQTSLDDSDLPSLQRPAIEEKSIRYRHLSRHNLHQRQQQKLEDSDQSDYFLSSKHSIYQPPQLSLTEQYHLHKLGASISIEQILAKYGIGSIPSIDRLPLYVSVSTELDKHSLADNTRLIHHVSSYQDQVYTFTIDLISGDIEVPVYTVGLAFTDPWTPTPSARSKPRKPLQLKEKNAFYQVSRLLKFKQIVREFPLSAVELQKEAAIDIPPLLRGIVWACLLGISPDVNVEYDFIDKNTPTSADRQLELDIPRCHQYNELLSSEEGHMKMARILKAWVLSEEGNLVYWQGLDSLMAPFLALNFNDEARAFLCLKAFIGKYFDGLFMEDNSVALNRHITAVKCITSYRDPQLASHLIELGITPDMFAIPWIMTMFAQIFQLDRLYHLWDTILLGPKDFCVFLVYAIVHQIRDQLLNKDFSSCLVLFSELPPIDIETCIYLAVEAWRLTPPSVYSLPGLSLASWVGQIGIQEFTEIVGRSVIVDCRSAESFQNHHVAGSISFQPQMLETIRKKSHNYLYVVCIYATPTSVRGAAEAHELVKSGVSHVNPNMSSQSITQTSQSKDSSNESISSTSSTGSSKGGFTRMVSDLGKKLSRRQEKDVLVGKNILKEDVVSPTLVQSKLALEKEKQQDALNRKLGLRPSKGDLKLRNILKVSDSNDSLFQSNESLEKSLNFEQKQTKLKSILKRRATRAELESAGSGVAPSIVETQRRLSRSIIEDSLENKLRNRPDVMELEEKGIYFCETVEVHTTFRKSEYNRKPDGDVTFKHLTPQLKVQIRNELNTYKKNEMDVHVDVLDFLLQRRETPATIIDMIC</sequence>
<dbReference type="SUPFAM" id="SSF47923">
    <property type="entry name" value="Ypt/Rab-GAP domain of gyp1p"/>
    <property type="match status" value="2"/>
</dbReference>
<dbReference type="Proteomes" id="UP000320333">
    <property type="component" value="Unassembled WGS sequence"/>
</dbReference>
<dbReference type="STRING" id="246404.A0A507FBQ0"/>
<keyword evidence="1" id="KW-0677">Repeat</keyword>
<dbReference type="PANTHER" id="PTHR24345">
    <property type="entry name" value="SERINE/THREONINE-PROTEIN KINASE PLK"/>
    <property type="match status" value="1"/>
</dbReference>
<evidence type="ECO:0008006" key="8">
    <source>
        <dbReference type="Google" id="ProtNLM"/>
    </source>
</evidence>
<dbReference type="InterPro" id="IPR035969">
    <property type="entry name" value="Rab-GAP_TBC_sf"/>
</dbReference>
<dbReference type="InterPro" id="IPR000195">
    <property type="entry name" value="Rab-GAP-TBC_dom"/>
</dbReference>
<dbReference type="SUPFAM" id="SSF56112">
    <property type="entry name" value="Protein kinase-like (PK-like)"/>
    <property type="match status" value="1"/>
</dbReference>
<dbReference type="EMBL" id="QEAP01000178">
    <property type="protein sequence ID" value="TPX73562.1"/>
    <property type="molecule type" value="Genomic_DNA"/>
</dbReference>
<dbReference type="SMART" id="SM00164">
    <property type="entry name" value="TBC"/>
    <property type="match status" value="1"/>
</dbReference>